<sequence length="798" mass="89392">MVNFKRVCVRGCIEKPILSWTVGQMPVYAKTKVLNLLRRHSSFSYLQWKKDTNMKFIFRSHYSTSAVRFSGHTDLEKYPVPPAKDDLKHLNKIRNIGIMAHIDAGKTTTTERMLYYSGIIRTVGEVHDGDTVMDYMEQERNRGITITSAAITFPWADHRINLVDTPGHVDFTIEVERALRVLDGAVAIFDASAGVEAQSLTVWRQANSYEVPRICYLNKMDKPAASLAMCLDSIREKLHATPLVLQLPFIQGKTFTGVVDLLEMQKLKWNTQSSGRDYGRKYAKIPMDADDDMWDQAFLARCELTDKLADLDLDLAEFVLENESIENVPSLKLKEAIRRVTLRQYAVPILLGSSYKNVGVQPLMDAVISYLPSPLENVHETVQLYAPHLCAMAFKIIHDKKRGGMLTFLRIYSGHLEQGQRIFNLNSNLTEKIGRVMIAFADEFKEVTEIKAGNIVVVTGLKITRTGDTLIASQSLTNSVQRKLDAKKENEAPMLMGMQIPDPVFFCSVEAPSLSQTKLLEEALDQLQKEDPSLRVTSDQETGQTVLSGMGELHLEIIRDRIFKEHKVDAYLGPLQVAYRETTVQACTHTLEINKVIGDVSQEVKITLSVEPKRDHKAKSVVFAKSKDSIENLNAIRKYQLAAVNRGITSALTSGPILGFQVVDVKIFLHWLEVGRRTSETMIAAAAAQCIHQLLQKANCQLLEPYMELEIITDESNSSVVLGDITRRRGNVLQIAQRQDMKVIIVECPLSELVGYSTALRTITSGTAVFSMELSSYKIMSSLDQAAAIESVTGFSPL</sequence>
<evidence type="ECO:0000313" key="8">
    <source>
        <dbReference type="Proteomes" id="UP001381693"/>
    </source>
</evidence>
<dbReference type="InterPro" id="IPR014721">
    <property type="entry name" value="Ribsml_uS5_D2-typ_fold_subgr"/>
</dbReference>
<dbReference type="PANTHER" id="PTHR43261:SF1">
    <property type="entry name" value="RIBOSOME-RELEASING FACTOR 2, MITOCHONDRIAL"/>
    <property type="match status" value="1"/>
</dbReference>
<dbReference type="Pfam" id="PF00679">
    <property type="entry name" value="EFG_C"/>
    <property type="match status" value="1"/>
</dbReference>
<evidence type="ECO:0000259" key="6">
    <source>
        <dbReference type="PROSITE" id="PS51722"/>
    </source>
</evidence>
<evidence type="ECO:0000256" key="1">
    <source>
        <dbReference type="ARBA" id="ARBA00022741"/>
    </source>
</evidence>
<keyword evidence="8" id="KW-1185">Reference proteome</keyword>
<dbReference type="Proteomes" id="UP001381693">
    <property type="component" value="Unassembled WGS sequence"/>
</dbReference>
<dbReference type="NCBIfam" id="TIGR00231">
    <property type="entry name" value="small_GTP"/>
    <property type="match status" value="1"/>
</dbReference>
<dbReference type="InterPro" id="IPR005225">
    <property type="entry name" value="Small_GTP-bd"/>
</dbReference>
<keyword evidence="1" id="KW-0547">Nucleotide-binding</keyword>
<dbReference type="InterPro" id="IPR035649">
    <property type="entry name" value="EFG_V"/>
</dbReference>
<accession>A0AAN8X545</accession>
<feature type="domain" description="Tr-type G" evidence="6">
    <location>
        <begin position="91"/>
        <end position="375"/>
    </location>
</feature>
<dbReference type="Gene3D" id="2.40.30.10">
    <property type="entry name" value="Translation factors"/>
    <property type="match status" value="1"/>
</dbReference>
<dbReference type="SUPFAM" id="SSF50447">
    <property type="entry name" value="Translation proteins"/>
    <property type="match status" value="1"/>
</dbReference>
<protein>
    <submittedName>
        <fullName evidence="7">G elongation factor, mitochondrial 2</fullName>
    </submittedName>
</protein>
<keyword evidence="5" id="KW-0342">GTP-binding</keyword>
<dbReference type="Gene3D" id="3.30.70.240">
    <property type="match status" value="1"/>
</dbReference>
<dbReference type="InterPro" id="IPR009022">
    <property type="entry name" value="EFG_III"/>
</dbReference>
<dbReference type="PROSITE" id="PS00301">
    <property type="entry name" value="G_TR_1"/>
    <property type="match status" value="1"/>
</dbReference>
<dbReference type="SMART" id="SM00889">
    <property type="entry name" value="EFG_IV"/>
    <property type="match status" value="1"/>
</dbReference>
<dbReference type="Pfam" id="PF03764">
    <property type="entry name" value="EFG_IV"/>
    <property type="match status" value="1"/>
</dbReference>
<dbReference type="GO" id="GO:0032790">
    <property type="term" value="P:ribosome disassembly"/>
    <property type="evidence" value="ECO:0007669"/>
    <property type="project" value="TreeGrafter"/>
</dbReference>
<dbReference type="SUPFAM" id="SSF54980">
    <property type="entry name" value="EF-G C-terminal domain-like"/>
    <property type="match status" value="2"/>
</dbReference>
<reference evidence="7 8" key="1">
    <citation type="submission" date="2023-11" db="EMBL/GenBank/DDBJ databases">
        <title>Halocaridina rubra genome assembly.</title>
        <authorList>
            <person name="Smith C."/>
        </authorList>
    </citation>
    <scope>NUCLEOTIDE SEQUENCE [LARGE SCALE GENOMIC DNA]</scope>
    <source>
        <strain evidence="7">EP-1</strain>
        <tissue evidence="7">Whole</tissue>
    </source>
</reference>
<dbReference type="Pfam" id="PF14492">
    <property type="entry name" value="EFG_III"/>
    <property type="match status" value="1"/>
</dbReference>
<dbReference type="FunFam" id="3.30.70.870:FF:000001">
    <property type="entry name" value="Elongation factor G"/>
    <property type="match status" value="1"/>
</dbReference>
<evidence type="ECO:0000313" key="7">
    <source>
        <dbReference type="EMBL" id="KAK7074553.1"/>
    </source>
</evidence>
<dbReference type="CDD" id="cd16262">
    <property type="entry name" value="EFG_III"/>
    <property type="match status" value="1"/>
</dbReference>
<dbReference type="AlphaFoldDB" id="A0AAN8X545"/>
<dbReference type="Pfam" id="PF00009">
    <property type="entry name" value="GTP_EFTU"/>
    <property type="match status" value="1"/>
</dbReference>
<dbReference type="FunFam" id="3.40.50.300:FF:000514">
    <property type="entry name" value="Ribosome-releasing factor 2, mitochondrial"/>
    <property type="match status" value="1"/>
</dbReference>
<evidence type="ECO:0000256" key="5">
    <source>
        <dbReference type="ARBA" id="ARBA00023134"/>
    </source>
</evidence>
<dbReference type="SUPFAM" id="SSF52540">
    <property type="entry name" value="P-loop containing nucleoside triphosphate hydrolases"/>
    <property type="match status" value="1"/>
</dbReference>
<dbReference type="Gene3D" id="3.30.230.10">
    <property type="match status" value="1"/>
</dbReference>
<dbReference type="InterPro" id="IPR000640">
    <property type="entry name" value="EFG_V-like"/>
</dbReference>
<dbReference type="GO" id="GO:0032543">
    <property type="term" value="P:mitochondrial translation"/>
    <property type="evidence" value="ECO:0007669"/>
    <property type="project" value="TreeGrafter"/>
</dbReference>
<dbReference type="FunFam" id="3.30.70.240:FF:000001">
    <property type="entry name" value="Elongation factor G"/>
    <property type="match status" value="1"/>
</dbReference>
<keyword evidence="4" id="KW-0496">Mitochondrion</keyword>
<dbReference type="Gene3D" id="3.40.50.300">
    <property type="entry name" value="P-loop containing nucleotide triphosphate hydrolases"/>
    <property type="match status" value="1"/>
</dbReference>
<dbReference type="GO" id="GO:0003746">
    <property type="term" value="F:translation elongation factor activity"/>
    <property type="evidence" value="ECO:0007669"/>
    <property type="project" value="UniProtKB-KW"/>
</dbReference>
<dbReference type="SMART" id="SM00838">
    <property type="entry name" value="EFG_C"/>
    <property type="match status" value="1"/>
</dbReference>
<dbReference type="PRINTS" id="PR00315">
    <property type="entry name" value="ELONGATNFCT"/>
</dbReference>
<evidence type="ECO:0000256" key="2">
    <source>
        <dbReference type="ARBA" id="ARBA00022768"/>
    </source>
</evidence>
<dbReference type="InterPro" id="IPR053905">
    <property type="entry name" value="EF-G-like_DII"/>
</dbReference>
<proteinExistence type="predicted"/>
<evidence type="ECO:0000256" key="4">
    <source>
        <dbReference type="ARBA" id="ARBA00023128"/>
    </source>
</evidence>
<dbReference type="GO" id="GO:0003924">
    <property type="term" value="F:GTPase activity"/>
    <property type="evidence" value="ECO:0007669"/>
    <property type="project" value="InterPro"/>
</dbReference>
<dbReference type="GO" id="GO:0005759">
    <property type="term" value="C:mitochondrial matrix"/>
    <property type="evidence" value="ECO:0007669"/>
    <property type="project" value="UniProtKB-ARBA"/>
</dbReference>
<dbReference type="InterPro" id="IPR000795">
    <property type="entry name" value="T_Tr_GTP-bd_dom"/>
</dbReference>
<dbReference type="InterPro" id="IPR035647">
    <property type="entry name" value="EFG_III/V"/>
</dbReference>
<dbReference type="InterPro" id="IPR020568">
    <property type="entry name" value="Ribosomal_Su5_D2-typ_SF"/>
</dbReference>
<keyword evidence="3" id="KW-0648">Protein biosynthesis</keyword>
<dbReference type="EMBL" id="JAXCGZ010011537">
    <property type="protein sequence ID" value="KAK7074553.1"/>
    <property type="molecule type" value="Genomic_DNA"/>
</dbReference>
<comment type="caution">
    <text evidence="7">The sequence shown here is derived from an EMBL/GenBank/DDBJ whole genome shotgun (WGS) entry which is preliminary data.</text>
</comment>
<dbReference type="PANTHER" id="PTHR43261">
    <property type="entry name" value="TRANSLATION ELONGATION FACTOR G-RELATED"/>
    <property type="match status" value="1"/>
</dbReference>
<name>A0AAN8X545_HALRR</name>
<dbReference type="InterPro" id="IPR009000">
    <property type="entry name" value="Transl_B-barrel_sf"/>
</dbReference>
<dbReference type="InterPro" id="IPR041095">
    <property type="entry name" value="EFG_II"/>
</dbReference>
<dbReference type="InterPro" id="IPR027417">
    <property type="entry name" value="P-loop_NTPase"/>
</dbReference>
<dbReference type="CDD" id="cd03713">
    <property type="entry name" value="EFG_mtEFG_C"/>
    <property type="match status" value="1"/>
</dbReference>
<keyword evidence="2 7" id="KW-0251">Elongation factor</keyword>
<dbReference type="InterPro" id="IPR031157">
    <property type="entry name" value="G_TR_CS"/>
</dbReference>
<organism evidence="7 8">
    <name type="scientific">Halocaridina rubra</name>
    <name type="common">Hawaiian red shrimp</name>
    <dbReference type="NCBI Taxonomy" id="373956"/>
    <lineage>
        <taxon>Eukaryota</taxon>
        <taxon>Metazoa</taxon>
        <taxon>Ecdysozoa</taxon>
        <taxon>Arthropoda</taxon>
        <taxon>Crustacea</taxon>
        <taxon>Multicrustacea</taxon>
        <taxon>Malacostraca</taxon>
        <taxon>Eumalacostraca</taxon>
        <taxon>Eucarida</taxon>
        <taxon>Decapoda</taxon>
        <taxon>Pleocyemata</taxon>
        <taxon>Caridea</taxon>
        <taxon>Atyoidea</taxon>
        <taxon>Atyidae</taxon>
        <taxon>Halocaridina</taxon>
    </lineage>
</organism>
<dbReference type="FunFam" id="3.30.230.10:FF:000033">
    <property type="entry name" value="Ribosome-releasing factor 2, mitochondrial"/>
    <property type="match status" value="1"/>
</dbReference>
<dbReference type="InterPro" id="IPR005517">
    <property type="entry name" value="Transl_elong_EFG/EF2_IV"/>
</dbReference>
<dbReference type="PROSITE" id="PS51722">
    <property type="entry name" value="G_TR_2"/>
    <property type="match status" value="1"/>
</dbReference>
<evidence type="ECO:0000256" key="3">
    <source>
        <dbReference type="ARBA" id="ARBA00022917"/>
    </source>
</evidence>
<gene>
    <name evidence="7" type="primary">GFM2</name>
    <name evidence="7" type="ORF">SK128_008900</name>
</gene>
<dbReference type="Pfam" id="PF22042">
    <property type="entry name" value="EF-G_D2"/>
    <property type="match status" value="1"/>
</dbReference>
<dbReference type="Gene3D" id="3.30.70.870">
    <property type="entry name" value="Elongation Factor G (Translational Gtpase), domain 3"/>
    <property type="match status" value="1"/>
</dbReference>
<dbReference type="SUPFAM" id="SSF54211">
    <property type="entry name" value="Ribosomal protein S5 domain 2-like"/>
    <property type="match status" value="1"/>
</dbReference>
<dbReference type="CDD" id="cd01886">
    <property type="entry name" value="EF-G"/>
    <property type="match status" value="1"/>
</dbReference>
<dbReference type="GO" id="GO:0005525">
    <property type="term" value="F:GTP binding"/>
    <property type="evidence" value="ECO:0007669"/>
    <property type="project" value="UniProtKB-KW"/>
</dbReference>